<evidence type="ECO:0000256" key="3">
    <source>
        <dbReference type="ARBA" id="ARBA00023157"/>
    </source>
</evidence>
<dbReference type="InterPro" id="IPR051288">
    <property type="entry name" value="Serum_paraoxonase/arylesterase"/>
</dbReference>
<keyword evidence="2 5" id="KW-0378">Hydrolase</keyword>
<sequence length="369" mass="41319">MGRKGEFALFFTITIITSFVFRFLVLNGFFTHIINHSPGPCKVIPANGSEDIALLPDGLVFVSSGLSYQLTPMYDKDLDKRKGKLLTFDFNKPAEDPVELTLKNFNRTGFNPHGISVYRDPATGVTSLFVISHRPDAEAVEIFDFERETHSLIHRRTVMDDLISSPNNLHAVGPDSFYLTNMNFFHNKNKFLCLLHAVLLHDVLHGNIVFFDGFKAIKAVGGINGNGIVMDKDERLVFASTSSGRSVAVFRRRQDNTLEFSQDIKLGSYIDNINVDPVTGSLWLAGIPRIMDVVEHSNNLSFPSPSQILTMRLGKPSTSGVAFPDYEIREVYKNDGKELSVSTTANVYKNRLLIGSLDSNMLYCEIKHY</sequence>
<evidence type="ECO:0000313" key="8">
    <source>
        <dbReference type="Proteomes" id="UP001159405"/>
    </source>
</evidence>
<evidence type="ECO:0000256" key="4">
    <source>
        <dbReference type="ARBA" id="ARBA00023180"/>
    </source>
</evidence>
<feature type="transmembrane region" description="Helical" evidence="6">
    <location>
        <begin position="7"/>
        <end position="30"/>
    </location>
</feature>
<dbReference type="PRINTS" id="PR01785">
    <property type="entry name" value="PARAOXONASE"/>
</dbReference>
<comment type="caution">
    <text evidence="7">The sequence shown here is derived from an EMBL/GenBank/DDBJ whole genome shotgun (WGS) entry which is preliminary data.</text>
</comment>
<gene>
    <name evidence="7" type="ORF">PLOB_00017248</name>
</gene>
<keyword evidence="6" id="KW-1133">Transmembrane helix</keyword>
<evidence type="ECO:0000256" key="1">
    <source>
        <dbReference type="ARBA" id="ARBA00008595"/>
    </source>
</evidence>
<evidence type="ECO:0000256" key="5">
    <source>
        <dbReference type="RuleBase" id="RU368025"/>
    </source>
</evidence>
<proteinExistence type="inferred from homology"/>
<comment type="similarity">
    <text evidence="1 5">Belongs to the paraoxonase family.</text>
</comment>
<evidence type="ECO:0000256" key="6">
    <source>
        <dbReference type="SAM" id="Phobius"/>
    </source>
</evidence>
<keyword evidence="3 5" id="KW-1015">Disulfide bond</keyword>
<dbReference type="PANTHER" id="PTHR11799:SF12">
    <property type="entry name" value="PARAOXONASE-RELATED"/>
    <property type="match status" value="1"/>
</dbReference>
<dbReference type="InterPro" id="IPR002640">
    <property type="entry name" value="Arylesterase"/>
</dbReference>
<dbReference type="EC" id="3.1.1.2" evidence="5"/>
<accession>A0ABN8R9F8</accession>
<name>A0ABN8R9F8_9CNID</name>
<dbReference type="PANTHER" id="PTHR11799">
    <property type="entry name" value="PARAOXONASE"/>
    <property type="match status" value="1"/>
</dbReference>
<reference evidence="7 8" key="1">
    <citation type="submission" date="2022-05" db="EMBL/GenBank/DDBJ databases">
        <authorList>
            <consortium name="Genoscope - CEA"/>
            <person name="William W."/>
        </authorList>
    </citation>
    <scope>NUCLEOTIDE SEQUENCE [LARGE SCALE GENOMIC DNA]</scope>
</reference>
<comment type="cofactor">
    <cofactor evidence="5">
        <name>Ca(2+)</name>
        <dbReference type="ChEBI" id="CHEBI:29108"/>
    </cofactor>
    <text evidence="5">Binds 2 calcium ions per subunit.</text>
</comment>
<keyword evidence="6" id="KW-0812">Transmembrane</keyword>
<dbReference type="EMBL" id="CALNXK010000205">
    <property type="protein sequence ID" value="CAH3175846.1"/>
    <property type="molecule type" value="Genomic_DNA"/>
</dbReference>
<keyword evidence="5" id="KW-0106">Calcium</keyword>
<evidence type="ECO:0000313" key="7">
    <source>
        <dbReference type="EMBL" id="CAH3175846.1"/>
    </source>
</evidence>
<comment type="catalytic activity">
    <reaction evidence="5">
        <text>a phenyl acetate + H2O = a phenol + acetate + H(+)</text>
        <dbReference type="Rhea" id="RHEA:17309"/>
        <dbReference type="ChEBI" id="CHEBI:15377"/>
        <dbReference type="ChEBI" id="CHEBI:15378"/>
        <dbReference type="ChEBI" id="CHEBI:30089"/>
        <dbReference type="ChEBI" id="CHEBI:33853"/>
        <dbReference type="ChEBI" id="CHEBI:140310"/>
        <dbReference type="EC" id="3.1.1.2"/>
    </reaction>
</comment>
<keyword evidence="5" id="KW-0479">Metal-binding</keyword>
<keyword evidence="4 5" id="KW-0325">Glycoprotein</keyword>
<dbReference type="InterPro" id="IPR011042">
    <property type="entry name" value="6-blade_b-propeller_TolB-like"/>
</dbReference>
<keyword evidence="8" id="KW-1185">Reference proteome</keyword>
<evidence type="ECO:0000256" key="2">
    <source>
        <dbReference type="ARBA" id="ARBA00022801"/>
    </source>
</evidence>
<organism evidence="7 8">
    <name type="scientific">Porites lobata</name>
    <dbReference type="NCBI Taxonomy" id="104759"/>
    <lineage>
        <taxon>Eukaryota</taxon>
        <taxon>Metazoa</taxon>
        <taxon>Cnidaria</taxon>
        <taxon>Anthozoa</taxon>
        <taxon>Hexacorallia</taxon>
        <taxon>Scleractinia</taxon>
        <taxon>Fungiina</taxon>
        <taxon>Poritidae</taxon>
        <taxon>Porites</taxon>
    </lineage>
</organism>
<dbReference type="Proteomes" id="UP001159405">
    <property type="component" value="Unassembled WGS sequence"/>
</dbReference>
<dbReference type="Gene3D" id="2.120.10.30">
    <property type="entry name" value="TolB, C-terminal domain"/>
    <property type="match status" value="1"/>
</dbReference>
<keyword evidence="6" id="KW-0472">Membrane</keyword>
<protein>
    <recommendedName>
        <fullName evidence="5">Paraoxonase</fullName>
        <ecNumber evidence="5">3.1.1.2</ecNumber>
    </recommendedName>
</protein>
<dbReference type="Pfam" id="PF01731">
    <property type="entry name" value="Arylesterase"/>
    <property type="match status" value="1"/>
</dbReference>
<dbReference type="SUPFAM" id="SSF63829">
    <property type="entry name" value="Calcium-dependent phosphotriesterase"/>
    <property type="match status" value="1"/>
</dbReference>